<name>A0A026W5H2_OOCBI</name>
<proteinExistence type="predicted"/>
<evidence type="ECO:0000313" key="2">
    <source>
        <dbReference type="Proteomes" id="UP000053097"/>
    </source>
</evidence>
<organism evidence="1 2">
    <name type="scientific">Ooceraea biroi</name>
    <name type="common">Clonal raider ant</name>
    <name type="synonym">Cerapachys biroi</name>
    <dbReference type="NCBI Taxonomy" id="2015173"/>
    <lineage>
        <taxon>Eukaryota</taxon>
        <taxon>Metazoa</taxon>
        <taxon>Ecdysozoa</taxon>
        <taxon>Arthropoda</taxon>
        <taxon>Hexapoda</taxon>
        <taxon>Insecta</taxon>
        <taxon>Pterygota</taxon>
        <taxon>Neoptera</taxon>
        <taxon>Endopterygota</taxon>
        <taxon>Hymenoptera</taxon>
        <taxon>Apocrita</taxon>
        <taxon>Aculeata</taxon>
        <taxon>Formicoidea</taxon>
        <taxon>Formicidae</taxon>
        <taxon>Dorylinae</taxon>
        <taxon>Ooceraea</taxon>
    </lineage>
</organism>
<dbReference type="OrthoDB" id="10057701at2759"/>
<evidence type="ECO:0008006" key="3">
    <source>
        <dbReference type="Google" id="ProtNLM"/>
    </source>
</evidence>
<accession>A0A026W5H2</accession>
<evidence type="ECO:0000313" key="1">
    <source>
        <dbReference type="EMBL" id="EZA51320.1"/>
    </source>
</evidence>
<dbReference type="Proteomes" id="UP000053097">
    <property type="component" value="Unassembled WGS sequence"/>
</dbReference>
<gene>
    <name evidence="1" type="ORF">X777_10245</name>
</gene>
<dbReference type="AlphaFoldDB" id="A0A026W5H2"/>
<keyword evidence="2" id="KW-1185">Reference proteome</keyword>
<dbReference type="OMA" id="REEHWRK"/>
<dbReference type="CDD" id="cd10442">
    <property type="entry name" value="GIY-YIG_PLEs"/>
    <property type="match status" value="1"/>
</dbReference>
<dbReference type="EMBL" id="KK107400">
    <property type="protein sequence ID" value="EZA51320.1"/>
    <property type="molecule type" value="Genomic_DNA"/>
</dbReference>
<reference evidence="1 2" key="1">
    <citation type="journal article" date="2014" name="Curr. Biol.">
        <title>The genome of the clonal raider ant Cerapachys biroi.</title>
        <authorList>
            <person name="Oxley P.R."/>
            <person name="Ji L."/>
            <person name="Fetter-Pruneda I."/>
            <person name="McKenzie S.K."/>
            <person name="Li C."/>
            <person name="Hu H."/>
            <person name="Zhang G."/>
            <person name="Kronauer D.J."/>
        </authorList>
    </citation>
    <scope>NUCLEOTIDE SEQUENCE [LARGE SCALE GENOMIC DNA]</scope>
</reference>
<sequence length="98" mass="11743">MDCNASYIGQTKRSLDTRVSEHRRNINGSSKYYSVVSDHRLSQQHDFDWTNPRVLHREEHWRKRQVAEMFYIKLSDNTINLQTDTENLNVVYDNLIRS</sequence>
<protein>
    <recommendedName>
        <fullName evidence="3">GIY-YIG domain-containing protein</fullName>
    </recommendedName>
</protein>